<sequence length="79" mass="8692">MLNGGGRASTSRDWRDAYQHQDTKLNQRGNTEFCVKCCTGWRWRARGTEHLTSAWFLPASRSSVASPSFAAGIDSRGGA</sequence>
<name>A0A5B7EZ18_PORTR</name>
<evidence type="ECO:0000313" key="1">
    <source>
        <dbReference type="EMBL" id="MPC40031.1"/>
    </source>
</evidence>
<protein>
    <submittedName>
        <fullName evidence="1">Uncharacterized protein</fullName>
    </submittedName>
</protein>
<keyword evidence="2" id="KW-1185">Reference proteome</keyword>
<dbReference type="AlphaFoldDB" id="A0A5B7EZ18"/>
<accession>A0A5B7EZ18</accession>
<dbReference type="Proteomes" id="UP000324222">
    <property type="component" value="Unassembled WGS sequence"/>
</dbReference>
<dbReference type="EMBL" id="VSRR010004552">
    <property type="protein sequence ID" value="MPC40031.1"/>
    <property type="molecule type" value="Genomic_DNA"/>
</dbReference>
<organism evidence="1 2">
    <name type="scientific">Portunus trituberculatus</name>
    <name type="common">Swimming crab</name>
    <name type="synonym">Neptunus trituberculatus</name>
    <dbReference type="NCBI Taxonomy" id="210409"/>
    <lineage>
        <taxon>Eukaryota</taxon>
        <taxon>Metazoa</taxon>
        <taxon>Ecdysozoa</taxon>
        <taxon>Arthropoda</taxon>
        <taxon>Crustacea</taxon>
        <taxon>Multicrustacea</taxon>
        <taxon>Malacostraca</taxon>
        <taxon>Eumalacostraca</taxon>
        <taxon>Eucarida</taxon>
        <taxon>Decapoda</taxon>
        <taxon>Pleocyemata</taxon>
        <taxon>Brachyura</taxon>
        <taxon>Eubrachyura</taxon>
        <taxon>Portunoidea</taxon>
        <taxon>Portunidae</taxon>
        <taxon>Portuninae</taxon>
        <taxon>Portunus</taxon>
    </lineage>
</organism>
<evidence type="ECO:0000313" key="2">
    <source>
        <dbReference type="Proteomes" id="UP000324222"/>
    </source>
</evidence>
<gene>
    <name evidence="1" type="ORF">E2C01_033587</name>
</gene>
<proteinExistence type="predicted"/>
<comment type="caution">
    <text evidence="1">The sequence shown here is derived from an EMBL/GenBank/DDBJ whole genome shotgun (WGS) entry which is preliminary data.</text>
</comment>
<reference evidence="1 2" key="1">
    <citation type="submission" date="2019-05" db="EMBL/GenBank/DDBJ databases">
        <title>Another draft genome of Portunus trituberculatus and its Hox gene families provides insights of decapod evolution.</title>
        <authorList>
            <person name="Jeong J.-H."/>
            <person name="Song I."/>
            <person name="Kim S."/>
            <person name="Choi T."/>
            <person name="Kim D."/>
            <person name="Ryu S."/>
            <person name="Kim W."/>
        </authorList>
    </citation>
    <scope>NUCLEOTIDE SEQUENCE [LARGE SCALE GENOMIC DNA]</scope>
    <source>
        <tissue evidence="1">Muscle</tissue>
    </source>
</reference>